<comment type="caution">
    <text evidence="2">The sequence shown here is derived from an EMBL/GenBank/DDBJ whole genome shotgun (WGS) entry which is preliminary data.</text>
</comment>
<keyword evidence="3" id="KW-1185">Reference proteome</keyword>
<name>A0A917YAI0_9ACTN</name>
<dbReference type="Proteomes" id="UP000600365">
    <property type="component" value="Unassembled WGS sequence"/>
</dbReference>
<accession>A0A917YAI0</accession>
<evidence type="ECO:0000313" key="3">
    <source>
        <dbReference type="Proteomes" id="UP000600365"/>
    </source>
</evidence>
<proteinExistence type="predicted"/>
<evidence type="ECO:0000313" key="2">
    <source>
        <dbReference type="EMBL" id="GGN80963.1"/>
    </source>
</evidence>
<reference evidence="2 3" key="1">
    <citation type="journal article" date="2014" name="Int. J. Syst. Evol. Microbiol.">
        <title>Complete genome sequence of Corynebacterium casei LMG S-19264T (=DSM 44701T), isolated from a smear-ripened cheese.</title>
        <authorList>
            <consortium name="US DOE Joint Genome Institute (JGI-PGF)"/>
            <person name="Walter F."/>
            <person name="Albersmeier A."/>
            <person name="Kalinowski J."/>
            <person name="Ruckert C."/>
        </authorList>
    </citation>
    <scope>NUCLEOTIDE SEQUENCE [LARGE SCALE GENOMIC DNA]</scope>
    <source>
        <strain evidence="2 3">CGMCC 4.7111</strain>
    </source>
</reference>
<protein>
    <submittedName>
        <fullName evidence="2">Uncharacterized protein</fullName>
    </submittedName>
</protein>
<gene>
    <name evidence="2" type="ORF">GCM10011579_067060</name>
</gene>
<dbReference type="EMBL" id="BMMM01000014">
    <property type="protein sequence ID" value="GGN80963.1"/>
    <property type="molecule type" value="Genomic_DNA"/>
</dbReference>
<evidence type="ECO:0000256" key="1">
    <source>
        <dbReference type="SAM" id="MobiDB-lite"/>
    </source>
</evidence>
<organism evidence="2 3">
    <name type="scientific">Streptomyces albiflavescens</name>
    <dbReference type="NCBI Taxonomy" id="1623582"/>
    <lineage>
        <taxon>Bacteria</taxon>
        <taxon>Bacillati</taxon>
        <taxon>Actinomycetota</taxon>
        <taxon>Actinomycetes</taxon>
        <taxon>Kitasatosporales</taxon>
        <taxon>Streptomycetaceae</taxon>
        <taxon>Streptomyces</taxon>
    </lineage>
</organism>
<feature type="region of interest" description="Disordered" evidence="1">
    <location>
        <begin position="1"/>
        <end position="32"/>
    </location>
</feature>
<sequence>MERGGSGPGRRRGRADGLPPEDFTAARDARAAAARSAGDRALAEKIHTLRRPSSSAWAANLLVRGRPDEIEPMLQLGKALRQAHHDLDGPSCASSAADSTC</sequence>
<dbReference type="AlphaFoldDB" id="A0A917YAI0"/>